<dbReference type="Gene3D" id="1.10.150.190">
    <property type="entry name" value="Translation initiation factor 2, subunit 1, domain 2"/>
    <property type="match status" value="1"/>
</dbReference>
<evidence type="ECO:0000256" key="2">
    <source>
        <dbReference type="ARBA" id="ARBA00022540"/>
    </source>
</evidence>
<evidence type="ECO:0000256" key="1">
    <source>
        <dbReference type="ARBA" id="ARBA00007223"/>
    </source>
</evidence>
<dbReference type="GO" id="GO:0003743">
    <property type="term" value="F:translation initiation factor activity"/>
    <property type="evidence" value="ECO:0007669"/>
    <property type="project" value="UniProtKB-KW"/>
</dbReference>
<keyword evidence="2" id="KW-0396">Initiation factor</keyword>
<dbReference type="InterPro" id="IPR024054">
    <property type="entry name" value="TIF2_asu_middle_sf"/>
</dbReference>
<name>A0A6C0J1D9_9ZZZZ</name>
<evidence type="ECO:0000259" key="4">
    <source>
        <dbReference type="PROSITE" id="PS50126"/>
    </source>
</evidence>
<reference evidence="5" key="1">
    <citation type="journal article" date="2020" name="Nature">
        <title>Giant virus diversity and host interactions through global metagenomics.</title>
        <authorList>
            <person name="Schulz F."/>
            <person name="Roux S."/>
            <person name="Paez-Espino D."/>
            <person name="Jungbluth S."/>
            <person name="Walsh D.A."/>
            <person name="Denef V.J."/>
            <person name="McMahon K.D."/>
            <person name="Konstantinidis K.T."/>
            <person name="Eloe-Fadrosh E.A."/>
            <person name="Kyrpides N.C."/>
            <person name="Woyke T."/>
        </authorList>
    </citation>
    <scope>NUCLEOTIDE SEQUENCE</scope>
    <source>
        <strain evidence="5">GVMAG-M-3300025572-1</strain>
    </source>
</reference>
<dbReference type="AlphaFoldDB" id="A0A6C0J1D9"/>
<dbReference type="GO" id="GO:0043022">
    <property type="term" value="F:ribosome binding"/>
    <property type="evidence" value="ECO:0007669"/>
    <property type="project" value="TreeGrafter"/>
</dbReference>
<organism evidence="5">
    <name type="scientific">viral metagenome</name>
    <dbReference type="NCBI Taxonomy" id="1070528"/>
    <lineage>
        <taxon>unclassified sequences</taxon>
        <taxon>metagenomes</taxon>
        <taxon>organismal metagenomes</taxon>
    </lineage>
</organism>
<keyword evidence="3" id="KW-0648">Protein biosynthesis</keyword>
<feature type="domain" description="S1 motif" evidence="4">
    <location>
        <begin position="15"/>
        <end position="84"/>
    </location>
</feature>
<evidence type="ECO:0000256" key="3">
    <source>
        <dbReference type="ARBA" id="ARBA00022917"/>
    </source>
</evidence>
<dbReference type="GO" id="GO:0033290">
    <property type="term" value="C:eukaryotic 48S preinitiation complex"/>
    <property type="evidence" value="ECO:0007669"/>
    <property type="project" value="TreeGrafter"/>
</dbReference>
<dbReference type="PROSITE" id="PS50126">
    <property type="entry name" value="S1"/>
    <property type="match status" value="1"/>
</dbReference>
<comment type="similarity">
    <text evidence="1">Belongs to the eIF-2-alpha family.</text>
</comment>
<protein>
    <recommendedName>
        <fullName evidence="4">S1 motif domain-containing protein</fullName>
    </recommendedName>
</protein>
<dbReference type="Gene3D" id="2.40.50.140">
    <property type="entry name" value="Nucleic acid-binding proteins"/>
    <property type="match status" value="1"/>
</dbReference>
<sequence length="161" mass="19072">MESSYFYQRQVPEVGELVMSRIDVIDDIGVTCRLLEYNNFEAFLPLTEVSKKRLRSLRKVINVGNVKVLQVLRSSEQYVYLSKKHVDHKMIDEGTDKYEKGKHLVSIFRQLAEVSHRPYEKLCEDVLWPLYSRHEEGESHPYQVLRRFAYEGGRFQKSRKS</sequence>
<evidence type="ECO:0000313" key="5">
    <source>
        <dbReference type="EMBL" id="QHT97777.1"/>
    </source>
</evidence>
<dbReference type="SUPFAM" id="SSF116742">
    <property type="entry name" value="eIF2alpha middle domain-like"/>
    <property type="match status" value="1"/>
</dbReference>
<dbReference type="GO" id="GO:0005850">
    <property type="term" value="C:eukaryotic translation initiation factor 2 complex"/>
    <property type="evidence" value="ECO:0007669"/>
    <property type="project" value="TreeGrafter"/>
</dbReference>
<dbReference type="PANTHER" id="PTHR10602:SF0">
    <property type="entry name" value="EUKARYOTIC TRANSLATION INITIATION FACTOR 2 SUBUNIT 1"/>
    <property type="match status" value="1"/>
</dbReference>
<proteinExistence type="inferred from homology"/>
<dbReference type="InterPro" id="IPR012340">
    <property type="entry name" value="NA-bd_OB-fold"/>
</dbReference>
<dbReference type="EMBL" id="MN740283">
    <property type="protein sequence ID" value="QHT97777.1"/>
    <property type="molecule type" value="Genomic_DNA"/>
</dbReference>
<dbReference type="InterPro" id="IPR003029">
    <property type="entry name" value="S1_domain"/>
</dbReference>
<dbReference type="InterPro" id="IPR011488">
    <property type="entry name" value="TIF_2_asu"/>
</dbReference>
<dbReference type="GO" id="GO:0003723">
    <property type="term" value="F:RNA binding"/>
    <property type="evidence" value="ECO:0007669"/>
    <property type="project" value="InterPro"/>
</dbReference>
<accession>A0A6C0J1D9</accession>
<dbReference type="PANTHER" id="PTHR10602">
    <property type="entry name" value="EUKARYOTIC TRANSLATION INITIATION FACTOR 2 SUBUNIT 1"/>
    <property type="match status" value="1"/>
</dbReference>
<dbReference type="SMART" id="SM00316">
    <property type="entry name" value="S1"/>
    <property type="match status" value="1"/>
</dbReference>
<dbReference type="SUPFAM" id="SSF50249">
    <property type="entry name" value="Nucleic acid-binding proteins"/>
    <property type="match status" value="1"/>
</dbReference>